<dbReference type="EMBL" id="NEVH01023957">
    <property type="protein sequence ID" value="PNF17754.1"/>
    <property type="molecule type" value="Genomic_DNA"/>
</dbReference>
<evidence type="ECO:0000313" key="1">
    <source>
        <dbReference type="EMBL" id="PNF17754.1"/>
    </source>
</evidence>
<gene>
    <name evidence="1" type="ORF">B7P43_G06887</name>
</gene>
<dbReference type="AlphaFoldDB" id="A0A2J7PN41"/>
<organism evidence="1 2">
    <name type="scientific">Cryptotermes secundus</name>
    <dbReference type="NCBI Taxonomy" id="105785"/>
    <lineage>
        <taxon>Eukaryota</taxon>
        <taxon>Metazoa</taxon>
        <taxon>Ecdysozoa</taxon>
        <taxon>Arthropoda</taxon>
        <taxon>Hexapoda</taxon>
        <taxon>Insecta</taxon>
        <taxon>Pterygota</taxon>
        <taxon>Neoptera</taxon>
        <taxon>Polyneoptera</taxon>
        <taxon>Dictyoptera</taxon>
        <taxon>Blattodea</taxon>
        <taxon>Blattoidea</taxon>
        <taxon>Termitoidae</taxon>
        <taxon>Kalotermitidae</taxon>
        <taxon>Cryptotermitinae</taxon>
        <taxon>Cryptotermes</taxon>
    </lineage>
</organism>
<reference evidence="1 2" key="1">
    <citation type="submission" date="2017-12" db="EMBL/GenBank/DDBJ databases">
        <title>Hemimetabolous genomes reveal molecular basis of termite eusociality.</title>
        <authorList>
            <person name="Harrison M.C."/>
            <person name="Jongepier E."/>
            <person name="Robertson H.M."/>
            <person name="Arning N."/>
            <person name="Bitard-Feildel T."/>
            <person name="Chao H."/>
            <person name="Childers C.P."/>
            <person name="Dinh H."/>
            <person name="Doddapaneni H."/>
            <person name="Dugan S."/>
            <person name="Gowin J."/>
            <person name="Greiner C."/>
            <person name="Han Y."/>
            <person name="Hu H."/>
            <person name="Hughes D.S.T."/>
            <person name="Huylmans A.-K."/>
            <person name="Kemena C."/>
            <person name="Kremer L.P.M."/>
            <person name="Lee S.L."/>
            <person name="Lopez-Ezquerra A."/>
            <person name="Mallet L."/>
            <person name="Monroy-Kuhn J.M."/>
            <person name="Moser A."/>
            <person name="Murali S.C."/>
            <person name="Muzny D.M."/>
            <person name="Otani S."/>
            <person name="Piulachs M.-D."/>
            <person name="Poelchau M."/>
            <person name="Qu J."/>
            <person name="Schaub F."/>
            <person name="Wada-Katsumata A."/>
            <person name="Worley K.C."/>
            <person name="Xie Q."/>
            <person name="Ylla G."/>
            <person name="Poulsen M."/>
            <person name="Gibbs R.A."/>
            <person name="Schal C."/>
            <person name="Richards S."/>
            <person name="Belles X."/>
            <person name="Korb J."/>
            <person name="Bornberg-Bauer E."/>
        </authorList>
    </citation>
    <scope>NUCLEOTIDE SEQUENCE [LARGE SCALE GENOMIC DNA]</scope>
    <source>
        <tissue evidence="1">Whole body</tissue>
    </source>
</reference>
<comment type="caution">
    <text evidence="1">The sequence shown here is derived from an EMBL/GenBank/DDBJ whole genome shotgun (WGS) entry which is preliminary data.</text>
</comment>
<dbReference type="InParanoid" id="A0A2J7PN41"/>
<proteinExistence type="predicted"/>
<dbReference type="Proteomes" id="UP000235965">
    <property type="component" value="Unassembled WGS sequence"/>
</dbReference>
<keyword evidence="2" id="KW-1185">Reference proteome</keyword>
<protein>
    <submittedName>
        <fullName evidence="1">Uncharacterized protein</fullName>
    </submittedName>
</protein>
<evidence type="ECO:0000313" key="2">
    <source>
        <dbReference type="Proteomes" id="UP000235965"/>
    </source>
</evidence>
<name>A0A2J7PN41_9NEOP</name>
<sequence>MKSSWASKIRAGKILLAAVLAVHIGTFYLKPLLIPDKRMMTSDGDDDEPKKQTANL</sequence>
<accession>A0A2J7PN41</accession>